<feature type="binding site" evidence="4">
    <location>
        <position position="221"/>
    </location>
    <ligand>
        <name>Fe cation</name>
        <dbReference type="ChEBI" id="CHEBI:24875"/>
        <label>2</label>
    </ligand>
</feature>
<dbReference type="CDD" id="cd01049">
    <property type="entry name" value="RNRR2"/>
    <property type="match status" value="1"/>
</dbReference>
<evidence type="ECO:0000256" key="2">
    <source>
        <dbReference type="PIRNR" id="PIRNR000355"/>
    </source>
</evidence>
<evidence type="ECO:0000256" key="1">
    <source>
        <dbReference type="ARBA" id="ARBA00009303"/>
    </source>
</evidence>
<feature type="binding site" evidence="4">
    <location>
        <position position="224"/>
    </location>
    <ligand>
        <name>Fe cation</name>
        <dbReference type="ChEBI" id="CHEBI:24875"/>
        <label>2</label>
    </ligand>
</feature>
<keyword evidence="2 4" id="KW-0479">Metal-binding</keyword>
<dbReference type="PIRSF" id="PIRSF000355">
    <property type="entry name" value="NrdB"/>
    <property type="match status" value="1"/>
</dbReference>
<feature type="active site" evidence="3">
    <location>
        <position position="127"/>
    </location>
</feature>
<feature type="binding site" evidence="4">
    <location>
        <position position="90"/>
    </location>
    <ligand>
        <name>Fe cation</name>
        <dbReference type="ChEBI" id="CHEBI:24875"/>
        <label>1</label>
    </ligand>
</feature>
<dbReference type="SUPFAM" id="SSF47240">
    <property type="entry name" value="Ferritin-like"/>
    <property type="match status" value="1"/>
</dbReference>
<feature type="binding site" evidence="4">
    <location>
        <position position="120"/>
    </location>
    <ligand>
        <name>Fe cation</name>
        <dbReference type="ChEBI" id="CHEBI:24875"/>
        <label>2</label>
    </ligand>
</feature>
<evidence type="ECO:0000256" key="3">
    <source>
        <dbReference type="PIRSR" id="PIRSR000355-1"/>
    </source>
</evidence>
<organism evidence="5 6">
    <name type="scientific">Thermocrinis minervae</name>
    <dbReference type="NCBI Taxonomy" id="381751"/>
    <lineage>
        <taxon>Bacteria</taxon>
        <taxon>Pseudomonadati</taxon>
        <taxon>Aquificota</taxon>
        <taxon>Aquificia</taxon>
        <taxon>Aquificales</taxon>
        <taxon>Aquificaceae</taxon>
        <taxon>Thermocrinis</taxon>
    </lineage>
</organism>
<dbReference type="InterPro" id="IPR033909">
    <property type="entry name" value="RNR_small"/>
</dbReference>
<keyword evidence="2" id="KW-0560">Oxidoreductase</keyword>
<dbReference type="UniPathway" id="UPA00326"/>
<proteinExistence type="inferred from homology"/>
<dbReference type="STRING" id="381751.SAMN05444391_0979"/>
<dbReference type="EC" id="1.17.4.1" evidence="2"/>
<evidence type="ECO:0000313" key="5">
    <source>
        <dbReference type="EMBL" id="SHK42536.1"/>
    </source>
</evidence>
<dbReference type="Pfam" id="PF00268">
    <property type="entry name" value="Ribonuc_red_sm"/>
    <property type="match status" value="1"/>
</dbReference>
<keyword evidence="6" id="KW-1185">Reference proteome</keyword>
<dbReference type="GO" id="GO:0004748">
    <property type="term" value="F:ribonucleoside-diphosphate reductase activity, thioredoxin disulfide as acceptor"/>
    <property type="evidence" value="ECO:0007669"/>
    <property type="project" value="UniProtKB-EC"/>
</dbReference>
<name>A0A1M6SCY4_9AQUI</name>
<feature type="binding site" evidence="4">
    <location>
        <position position="123"/>
    </location>
    <ligand>
        <name>Fe cation</name>
        <dbReference type="ChEBI" id="CHEBI:24875"/>
        <label>1</label>
    </ligand>
</feature>
<dbReference type="PANTHER" id="PTHR23409">
    <property type="entry name" value="RIBONUCLEOSIDE-DIPHOSPHATE REDUCTASE SMALL CHAIN"/>
    <property type="match status" value="1"/>
</dbReference>
<dbReference type="InterPro" id="IPR030475">
    <property type="entry name" value="RNR_small_AS"/>
</dbReference>
<dbReference type="InterPro" id="IPR009078">
    <property type="entry name" value="Ferritin-like_SF"/>
</dbReference>
<dbReference type="GO" id="GO:0046872">
    <property type="term" value="F:metal ion binding"/>
    <property type="evidence" value="ECO:0007669"/>
    <property type="project" value="UniProtKB-KW"/>
</dbReference>
<feature type="binding site" evidence="4">
    <location>
        <position position="120"/>
    </location>
    <ligand>
        <name>Fe cation</name>
        <dbReference type="ChEBI" id="CHEBI:24875"/>
        <label>1</label>
    </ligand>
</feature>
<dbReference type="Proteomes" id="UP000189810">
    <property type="component" value="Chromosome I"/>
</dbReference>
<comment type="similarity">
    <text evidence="1 2">Belongs to the ribonucleoside diphosphate reductase small chain family.</text>
</comment>
<dbReference type="GO" id="GO:0009263">
    <property type="term" value="P:deoxyribonucleotide biosynthetic process"/>
    <property type="evidence" value="ECO:0007669"/>
    <property type="project" value="UniProtKB-KW"/>
</dbReference>
<reference evidence="5 6" key="1">
    <citation type="submission" date="2016-11" db="EMBL/GenBank/DDBJ databases">
        <authorList>
            <person name="Jaros S."/>
            <person name="Januszkiewicz K."/>
            <person name="Wedrychowicz H."/>
        </authorList>
    </citation>
    <scope>NUCLEOTIDE SEQUENCE [LARGE SCALE GENOMIC DNA]</scope>
    <source>
        <strain evidence="5 6">DSM 19557</strain>
    </source>
</reference>
<sequence>MMERVLIFNPDGDREPSKRKLVFGNSTNIMELNNIKYQWAYDLYKTMGFTNFWIPEEIPMHEDRKQYEKELSPYERRAYELVLSFLIALDSYQVSMLKEFARYISAPELVMAITSQEFQEALHSYSYQFILESVVDPVKADEIYNYWRQDERLLERNKVVAQVYNDFIKNPTEENFIKAVFGNYVLESLYFYSGFAFFYTLGRQGKMRNTVQQIRYINRDELTHVSLFRNIILTLKEEAPELFTPEIEKWIYEFFKLATYQEIEWGKYVTQNQILGINDHLIDRYIKYLSNLRLTQIGYKPLFPEVTENPMKWIDTFRSINDTKTDFFQAKPQTYAKRTELKW</sequence>
<keyword evidence="2" id="KW-0215">Deoxyribonucleotide synthesis</keyword>
<dbReference type="Gene3D" id="1.10.620.20">
    <property type="entry name" value="Ribonucleotide Reductase, subunit A"/>
    <property type="match status" value="1"/>
</dbReference>
<feature type="binding site" evidence="4">
    <location>
        <position position="187"/>
    </location>
    <ligand>
        <name>Fe cation</name>
        <dbReference type="ChEBI" id="CHEBI:24875"/>
        <label>2</label>
    </ligand>
</feature>
<evidence type="ECO:0000313" key="6">
    <source>
        <dbReference type="Proteomes" id="UP000189810"/>
    </source>
</evidence>
<dbReference type="AlphaFoldDB" id="A0A1M6SCY4"/>
<comment type="cofactor">
    <cofactor evidence="2 4">
        <name>Fe cation</name>
        <dbReference type="ChEBI" id="CHEBI:24875"/>
    </cofactor>
    <text evidence="2 4">Binds 2 iron ions per subunit.</text>
</comment>
<gene>
    <name evidence="5" type="ORF">SAMN05444391_0979</name>
</gene>
<dbReference type="PROSITE" id="PS00368">
    <property type="entry name" value="RIBORED_SMALL"/>
    <property type="match status" value="1"/>
</dbReference>
<dbReference type="EMBL" id="LT670846">
    <property type="protein sequence ID" value="SHK42536.1"/>
    <property type="molecule type" value="Genomic_DNA"/>
</dbReference>
<evidence type="ECO:0000256" key="4">
    <source>
        <dbReference type="PIRSR" id="PIRSR000355-2"/>
    </source>
</evidence>
<dbReference type="NCBIfam" id="NF007184">
    <property type="entry name" value="PRK09614.1-3"/>
    <property type="match status" value="1"/>
</dbReference>
<protein>
    <recommendedName>
        <fullName evidence="2">Ribonucleoside-diphosphate reductase subunit beta</fullName>
        <ecNumber evidence="2">1.17.4.1</ecNumber>
    </recommendedName>
</protein>
<keyword evidence="2 4" id="KW-0408">Iron</keyword>
<dbReference type="InterPro" id="IPR000358">
    <property type="entry name" value="RNR_small_fam"/>
</dbReference>
<comment type="catalytic activity">
    <reaction evidence="2">
        <text>a 2'-deoxyribonucleoside 5'-diphosphate + [thioredoxin]-disulfide + H2O = a ribonucleoside 5'-diphosphate + [thioredoxin]-dithiol</text>
        <dbReference type="Rhea" id="RHEA:23252"/>
        <dbReference type="Rhea" id="RHEA-COMP:10698"/>
        <dbReference type="Rhea" id="RHEA-COMP:10700"/>
        <dbReference type="ChEBI" id="CHEBI:15377"/>
        <dbReference type="ChEBI" id="CHEBI:29950"/>
        <dbReference type="ChEBI" id="CHEBI:50058"/>
        <dbReference type="ChEBI" id="CHEBI:57930"/>
        <dbReference type="ChEBI" id="CHEBI:73316"/>
        <dbReference type="EC" id="1.17.4.1"/>
    </reaction>
</comment>
<dbReference type="PANTHER" id="PTHR23409:SF18">
    <property type="entry name" value="RIBONUCLEOSIDE-DIPHOSPHATE REDUCTASE SUBUNIT M2"/>
    <property type="match status" value="1"/>
</dbReference>
<dbReference type="InterPro" id="IPR012348">
    <property type="entry name" value="RNR-like"/>
</dbReference>
<accession>A0A1M6SCY4</accession>
<comment type="function">
    <text evidence="2">Provides the precursors necessary for DNA synthesis. Catalyzes the biosynthesis of deoxyribonucleotides from the corresponding ribonucleotides.</text>
</comment>